<dbReference type="KEGG" id="gsb:GSUB_09730"/>
<dbReference type="AlphaFoldDB" id="A0A0B5FF33"/>
<dbReference type="Gene3D" id="3.40.50.300">
    <property type="entry name" value="P-loop containing nucleotide triphosphate hydrolases"/>
    <property type="match status" value="1"/>
</dbReference>
<sequence length="158" mass="17823">MFFMGRRAPFLKHDKVIQTRNNYDLNVMNGAIGYVVDVLANATLVIDFDGMPVELEKSSPDLQDLQLAYALTIHKTQGSEFPCAVVVVHKAHSFMHHRNLLYTGVNRARRTAIVLGDHWGIQNCAKRCQVDDRRTFLPLFLDAAQHADADFARVAEAE</sequence>
<protein>
    <recommendedName>
        <fullName evidence="5">UvrD-like helicase C-terminal domain-containing protein</fullName>
    </recommendedName>
</protein>
<proteinExistence type="predicted"/>
<evidence type="ECO:0000313" key="3">
    <source>
        <dbReference type="EMBL" id="AJF06767.1"/>
    </source>
</evidence>
<dbReference type="Proteomes" id="UP000035036">
    <property type="component" value="Chromosome"/>
</dbReference>
<gene>
    <name evidence="3" type="ORF">GSUB_09730</name>
</gene>
<evidence type="ECO:0000259" key="2">
    <source>
        <dbReference type="Pfam" id="PF18335"/>
    </source>
</evidence>
<dbReference type="InterPro" id="IPR041451">
    <property type="entry name" value="RecD2_SH13"/>
</dbReference>
<feature type="domain" description="UvrD-like helicase C-terminal" evidence="1">
    <location>
        <begin position="67"/>
        <end position="114"/>
    </location>
</feature>
<dbReference type="STRING" id="483547.GSUB_09730"/>
<dbReference type="InterPro" id="IPR027417">
    <property type="entry name" value="P-loop_NTPase"/>
</dbReference>
<dbReference type="HOGENOM" id="CLU_135635_0_0_7"/>
<dbReference type="CDD" id="cd18809">
    <property type="entry name" value="SF1_C_RecD"/>
    <property type="match status" value="1"/>
</dbReference>
<keyword evidence="4" id="KW-1185">Reference proteome</keyword>
<dbReference type="EMBL" id="CP010311">
    <property type="protein sequence ID" value="AJF06767.1"/>
    <property type="molecule type" value="Genomic_DNA"/>
</dbReference>
<feature type="domain" description="ATP-dependent RecD2 DNA helicase SH3" evidence="2">
    <location>
        <begin position="9"/>
        <end position="48"/>
    </location>
</feature>
<evidence type="ECO:0000259" key="1">
    <source>
        <dbReference type="Pfam" id="PF13538"/>
    </source>
</evidence>
<dbReference type="Pfam" id="PF13538">
    <property type="entry name" value="UvrD_C_2"/>
    <property type="match status" value="1"/>
</dbReference>
<evidence type="ECO:0008006" key="5">
    <source>
        <dbReference type="Google" id="ProtNLM"/>
    </source>
</evidence>
<dbReference type="SUPFAM" id="SSF52540">
    <property type="entry name" value="P-loop containing nucleoside triphosphate hydrolases"/>
    <property type="match status" value="1"/>
</dbReference>
<dbReference type="InterPro" id="IPR027785">
    <property type="entry name" value="UvrD-like_helicase_C"/>
</dbReference>
<evidence type="ECO:0000313" key="4">
    <source>
        <dbReference type="Proteomes" id="UP000035036"/>
    </source>
</evidence>
<organism evidence="3 4">
    <name type="scientific">Geoalkalibacter subterraneus</name>
    <dbReference type="NCBI Taxonomy" id="483547"/>
    <lineage>
        <taxon>Bacteria</taxon>
        <taxon>Pseudomonadati</taxon>
        <taxon>Thermodesulfobacteriota</taxon>
        <taxon>Desulfuromonadia</taxon>
        <taxon>Desulfuromonadales</taxon>
        <taxon>Geoalkalibacteraceae</taxon>
        <taxon>Geoalkalibacter</taxon>
    </lineage>
</organism>
<name>A0A0B5FF33_9BACT</name>
<reference evidence="3 4" key="1">
    <citation type="journal article" date="2015" name="Genome Announc.">
        <title>Genomes of Geoalkalibacter ferrihydriticus Z-0531T and Geoalkalibacter subterraneus Red1T, Two Haloalkaliphilic Metal-Reducing Deltaproteobacteria.</title>
        <authorList>
            <person name="Badalamenti J.P."/>
            <person name="Krajmalnik-Brown R."/>
            <person name="Torres C.I."/>
            <person name="Bond D.R."/>
        </authorList>
    </citation>
    <scope>NUCLEOTIDE SEQUENCE [LARGE SCALE GENOMIC DNA]</scope>
    <source>
        <strain evidence="3 4">Red1</strain>
    </source>
</reference>
<dbReference type="Pfam" id="PF18335">
    <property type="entry name" value="SH3_13"/>
    <property type="match status" value="1"/>
</dbReference>
<accession>A0A0B5FF33</accession>